<feature type="transmembrane region" description="Helical" evidence="1">
    <location>
        <begin position="33"/>
        <end position="54"/>
    </location>
</feature>
<dbReference type="InterPro" id="IPR025461">
    <property type="entry name" value="ABA4-like"/>
</dbReference>
<dbReference type="PANTHER" id="PTHR34543:SF1">
    <property type="entry name" value="PROTEIN ABA DEFICIENT 4, CHLOROPLASTIC"/>
    <property type="match status" value="1"/>
</dbReference>
<dbReference type="PANTHER" id="PTHR34543">
    <property type="entry name" value="PROTEIN ABA DEFICIENT 4, CHLOROPLASTIC"/>
    <property type="match status" value="1"/>
</dbReference>
<evidence type="ECO:0000256" key="1">
    <source>
        <dbReference type="SAM" id="Phobius"/>
    </source>
</evidence>
<keyword evidence="1" id="KW-0472">Membrane</keyword>
<dbReference type="Proteomes" id="UP000075515">
    <property type="component" value="Unassembled WGS sequence"/>
</dbReference>
<dbReference type="Pfam" id="PF14108">
    <property type="entry name" value="ABA4-like"/>
    <property type="match status" value="1"/>
</dbReference>
<dbReference type="EMBL" id="JEMC01002310">
    <property type="protein sequence ID" value="KYF88822.1"/>
    <property type="molecule type" value="Genomic_DNA"/>
</dbReference>
<organism evidence="2 3">
    <name type="scientific">Sorangium cellulosum</name>
    <name type="common">Polyangium cellulosum</name>
    <dbReference type="NCBI Taxonomy" id="56"/>
    <lineage>
        <taxon>Bacteria</taxon>
        <taxon>Pseudomonadati</taxon>
        <taxon>Myxococcota</taxon>
        <taxon>Polyangia</taxon>
        <taxon>Polyangiales</taxon>
        <taxon>Polyangiaceae</taxon>
        <taxon>Sorangium</taxon>
    </lineage>
</organism>
<sequence>MDLETIFSICNAAVLPGWLLLAFAPRWRWTQRVAAGTAAALALVYLILIAPTFGKGEGSFGSLHGVGQLFARREVLLVGWIHYLVFDLFTGSWEVRDAARLGIPHWTVVPCLALTLLFGPVGFLGYLALRAALRRRLDIDDAAPAGMPASPRGAPSPPPS</sequence>
<evidence type="ECO:0000313" key="3">
    <source>
        <dbReference type="Proteomes" id="UP000075515"/>
    </source>
</evidence>
<feature type="transmembrane region" description="Helical" evidence="1">
    <location>
        <begin position="105"/>
        <end position="129"/>
    </location>
</feature>
<keyword evidence="1" id="KW-1133">Transmembrane helix</keyword>
<name>A0A150T3D8_SORCE</name>
<accession>A0A150T3D8</accession>
<evidence type="ECO:0000313" key="2">
    <source>
        <dbReference type="EMBL" id="KYF88822.1"/>
    </source>
</evidence>
<feature type="non-terminal residue" evidence="2">
    <location>
        <position position="160"/>
    </location>
</feature>
<dbReference type="AlphaFoldDB" id="A0A150T3D8"/>
<proteinExistence type="predicted"/>
<comment type="caution">
    <text evidence="2">The sequence shown here is derived from an EMBL/GenBank/DDBJ whole genome shotgun (WGS) entry which is preliminary data.</text>
</comment>
<protein>
    <submittedName>
        <fullName evidence="2">Uncharacterized protein</fullName>
    </submittedName>
</protein>
<reference evidence="2 3" key="1">
    <citation type="submission" date="2014-02" db="EMBL/GenBank/DDBJ databases">
        <title>The small core and large imbalanced accessory genome model reveals a collaborative survival strategy of Sorangium cellulosum strains in nature.</title>
        <authorList>
            <person name="Han K."/>
            <person name="Peng R."/>
            <person name="Blom J."/>
            <person name="Li Y.-Z."/>
        </authorList>
    </citation>
    <scope>NUCLEOTIDE SEQUENCE [LARGE SCALE GENOMIC DNA]</scope>
    <source>
        <strain evidence="2 3">So0149</strain>
    </source>
</reference>
<gene>
    <name evidence="2" type="ORF">BE18_22350</name>
</gene>
<feature type="transmembrane region" description="Helical" evidence="1">
    <location>
        <begin position="7"/>
        <end position="27"/>
    </location>
</feature>
<keyword evidence="1" id="KW-0812">Transmembrane</keyword>